<name>A0A8J4XFF7_CLAMG</name>
<comment type="caution">
    <text evidence="2">The sequence shown here is derived from an EMBL/GenBank/DDBJ whole genome shotgun (WGS) entry which is preliminary data.</text>
</comment>
<sequence>MSLSFLAFLLERATAAHSANRPLNVTGLCGERGNTRQKWGWALVSEKINRLVNRGLAGRLPLSLSPCTPAPSIIEALLFPSSKTTSLPFGMVHPWIMHNCISHPLRLSAAPATQHTGASCVCVSLEKDRVKREKDCNSLAMNIWASESSHTMATADAVATEIHPHKRLE</sequence>
<evidence type="ECO:0000313" key="3">
    <source>
        <dbReference type="Proteomes" id="UP000727407"/>
    </source>
</evidence>
<gene>
    <name evidence="2" type="ORF">DAT39_005581</name>
</gene>
<dbReference type="EMBL" id="QNUK01000053">
    <property type="protein sequence ID" value="KAF5904665.1"/>
    <property type="molecule type" value="Genomic_DNA"/>
</dbReference>
<dbReference type="Proteomes" id="UP000727407">
    <property type="component" value="Unassembled WGS sequence"/>
</dbReference>
<feature type="chain" id="PRO_5035193164" evidence="1">
    <location>
        <begin position="19"/>
        <end position="169"/>
    </location>
</feature>
<keyword evidence="3" id="KW-1185">Reference proteome</keyword>
<evidence type="ECO:0000256" key="1">
    <source>
        <dbReference type="SAM" id="SignalP"/>
    </source>
</evidence>
<reference evidence="2" key="1">
    <citation type="submission" date="2020-07" db="EMBL/GenBank/DDBJ databases">
        <title>Clarias magur genome sequencing, assembly and annotation.</title>
        <authorList>
            <person name="Kushwaha B."/>
            <person name="Kumar R."/>
            <person name="Das P."/>
            <person name="Joshi C.G."/>
            <person name="Kumar D."/>
            <person name="Nagpure N.S."/>
            <person name="Pandey M."/>
            <person name="Agarwal S."/>
            <person name="Srivastava S."/>
            <person name="Singh M."/>
            <person name="Sahoo L."/>
            <person name="Jayasankar P."/>
            <person name="Meher P.K."/>
            <person name="Koringa P.G."/>
            <person name="Iquebal M.A."/>
            <person name="Das S.P."/>
            <person name="Bit A."/>
            <person name="Patnaik S."/>
            <person name="Patel N."/>
            <person name="Shah T.M."/>
            <person name="Hinsu A."/>
            <person name="Jena J.K."/>
        </authorList>
    </citation>
    <scope>NUCLEOTIDE SEQUENCE</scope>
    <source>
        <strain evidence="2">CIFAMagur01</strain>
        <tissue evidence="2">Testis</tissue>
    </source>
</reference>
<dbReference type="AlphaFoldDB" id="A0A8J4XFF7"/>
<feature type="signal peptide" evidence="1">
    <location>
        <begin position="1"/>
        <end position="18"/>
    </location>
</feature>
<accession>A0A8J4XFF7</accession>
<keyword evidence="1" id="KW-0732">Signal</keyword>
<protein>
    <submittedName>
        <fullName evidence="2">N-acetyldiaminopimelate deacetylase</fullName>
    </submittedName>
</protein>
<evidence type="ECO:0000313" key="2">
    <source>
        <dbReference type="EMBL" id="KAF5904665.1"/>
    </source>
</evidence>
<proteinExistence type="predicted"/>
<organism evidence="2 3">
    <name type="scientific">Clarias magur</name>
    <name type="common">Asian catfish</name>
    <name type="synonym">Macropteronotus magur</name>
    <dbReference type="NCBI Taxonomy" id="1594786"/>
    <lineage>
        <taxon>Eukaryota</taxon>
        <taxon>Metazoa</taxon>
        <taxon>Chordata</taxon>
        <taxon>Craniata</taxon>
        <taxon>Vertebrata</taxon>
        <taxon>Euteleostomi</taxon>
        <taxon>Actinopterygii</taxon>
        <taxon>Neopterygii</taxon>
        <taxon>Teleostei</taxon>
        <taxon>Ostariophysi</taxon>
        <taxon>Siluriformes</taxon>
        <taxon>Clariidae</taxon>
        <taxon>Clarias</taxon>
    </lineage>
</organism>